<organism evidence="1">
    <name type="scientific">marine sediment metagenome</name>
    <dbReference type="NCBI Taxonomy" id="412755"/>
    <lineage>
        <taxon>unclassified sequences</taxon>
        <taxon>metagenomes</taxon>
        <taxon>ecological metagenomes</taxon>
    </lineage>
</organism>
<dbReference type="AlphaFoldDB" id="X1TX16"/>
<dbReference type="SUPFAM" id="SSF50022">
    <property type="entry name" value="ISP domain"/>
    <property type="match status" value="1"/>
</dbReference>
<gene>
    <name evidence="1" type="ORF">S12H4_12445</name>
</gene>
<feature type="non-terminal residue" evidence="1">
    <location>
        <position position="41"/>
    </location>
</feature>
<comment type="caution">
    <text evidence="1">The sequence shown here is derived from an EMBL/GenBank/DDBJ whole genome shotgun (WGS) entry which is preliminary data.</text>
</comment>
<proteinExistence type="predicted"/>
<reference evidence="1" key="1">
    <citation type="journal article" date="2014" name="Front. Microbiol.">
        <title>High frequency of phylogenetically diverse reductive dehalogenase-homologous genes in deep subseafloor sedimentary metagenomes.</title>
        <authorList>
            <person name="Kawai M."/>
            <person name="Futagami T."/>
            <person name="Toyoda A."/>
            <person name="Takaki Y."/>
            <person name="Nishi S."/>
            <person name="Hori S."/>
            <person name="Arai W."/>
            <person name="Tsubouchi T."/>
            <person name="Morono Y."/>
            <person name="Uchiyama I."/>
            <person name="Ito T."/>
            <person name="Fujiyama A."/>
            <person name="Inagaki F."/>
            <person name="Takami H."/>
        </authorList>
    </citation>
    <scope>NUCLEOTIDE SEQUENCE</scope>
    <source>
        <strain evidence="1">Expedition CK06-06</strain>
    </source>
</reference>
<dbReference type="EMBL" id="BARW01005931">
    <property type="protein sequence ID" value="GAI84559.1"/>
    <property type="molecule type" value="Genomic_DNA"/>
</dbReference>
<dbReference type="InterPro" id="IPR036922">
    <property type="entry name" value="Rieske_2Fe-2S_sf"/>
</dbReference>
<name>X1TX16_9ZZZZ</name>
<dbReference type="GO" id="GO:0051537">
    <property type="term" value="F:2 iron, 2 sulfur cluster binding"/>
    <property type="evidence" value="ECO:0007669"/>
    <property type="project" value="InterPro"/>
</dbReference>
<evidence type="ECO:0000313" key="1">
    <source>
        <dbReference type="EMBL" id="GAI84559.1"/>
    </source>
</evidence>
<accession>X1TX16</accession>
<protein>
    <submittedName>
        <fullName evidence="1">Uncharacterized protein</fullName>
    </submittedName>
</protein>
<sequence>MEARGAEKEWKCPPHFWMIDSNNVGRCKYCPAVKDFGKLLR</sequence>